<proteinExistence type="inferred from homology"/>
<reference evidence="6 7" key="1">
    <citation type="submission" date="2018-08" db="EMBL/GenBank/DDBJ databases">
        <title>Recombination of ecologically and evolutionarily significant loci maintains genetic cohesion in the Pseudomonas syringae species complex.</title>
        <authorList>
            <person name="Dillon M."/>
            <person name="Thakur S."/>
            <person name="Almeida R.N.D."/>
            <person name="Weir B.S."/>
            <person name="Guttman D.S."/>
        </authorList>
    </citation>
    <scope>NUCLEOTIDE SEQUENCE [LARGE SCALE GENOMIC DNA]</scope>
    <source>
        <strain evidence="6 7">ICMP 9829</strain>
    </source>
</reference>
<dbReference type="InterPro" id="IPR010930">
    <property type="entry name" value="Flg_bb/hook_C_dom"/>
</dbReference>
<dbReference type="EMBL" id="RBTT01000279">
    <property type="protein sequence ID" value="RMU06084.1"/>
    <property type="molecule type" value="Genomic_DNA"/>
</dbReference>
<comment type="caution">
    <text evidence="6">The sequence shown here is derived from an EMBL/GenBank/DDBJ whole genome shotgun (WGS) entry which is preliminary data.</text>
</comment>
<dbReference type="SUPFAM" id="SSF117143">
    <property type="entry name" value="Flagellar hook protein flgE"/>
    <property type="match status" value="1"/>
</dbReference>
<dbReference type="Pfam" id="PF06429">
    <property type="entry name" value="Flg_bbr_C"/>
    <property type="match status" value="1"/>
</dbReference>
<dbReference type="PANTHER" id="PTHR30435">
    <property type="entry name" value="FLAGELLAR PROTEIN"/>
    <property type="match status" value="1"/>
</dbReference>
<dbReference type="Proteomes" id="UP000274212">
    <property type="component" value="Unassembled WGS sequence"/>
</dbReference>
<evidence type="ECO:0000256" key="3">
    <source>
        <dbReference type="ARBA" id="ARBA00023143"/>
    </source>
</evidence>
<dbReference type="InterPro" id="IPR037925">
    <property type="entry name" value="FlgE/F/G-like"/>
</dbReference>
<dbReference type="GO" id="GO:0009424">
    <property type="term" value="C:bacterial-type flagellum hook"/>
    <property type="evidence" value="ECO:0007669"/>
    <property type="project" value="TreeGrafter"/>
</dbReference>
<name>A0A3M5RCC6_9PSED</name>
<dbReference type="GO" id="GO:0009425">
    <property type="term" value="C:bacterial-type flagellum basal body"/>
    <property type="evidence" value="ECO:0007669"/>
    <property type="project" value="UniProtKB-SubCell"/>
</dbReference>
<dbReference type="GO" id="GO:0071978">
    <property type="term" value="P:bacterial-type flagellum-dependent swarming motility"/>
    <property type="evidence" value="ECO:0007669"/>
    <property type="project" value="TreeGrafter"/>
</dbReference>
<keyword evidence="3 4" id="KW-0975">Bacterial flagellum</keyword>
<dbReference type="GO" id="GO:0005829">
    <property type="term" value="C:cytosol"/>
    <property type="evidence" value="ECO:0007669"/>
    <property type="project" value="TreeGrafter"/>
</dbReference>
<keyword evidence="6" id="KW-0966">Cell projection</keyword>
<sequence length="110" mass="11386">MGRDGILRAGFTNGMNKNIGQVILASFANPQGLQARSDTRWTESAESGVADYEVPGVGTLGSLVGGALEGSNVVLADELIALIQAQTAYQANSKAISTEATVMQTLIQST</sequence>
<evidence type="ECO:0000256" key="1">
    <source>
        <dbReference type="ARBA" id="ARBA00004117"/>
    </source>
</evidence>
<comment type="similarity">
    <text evidence="2 4">Belongs to the flagella basal body rod proteins family.</text>
</comment>
<dbReference type="NCBIfam" id="TIGR03506">
    <property type="entry name" value="FlgEFG_subfam"/>
    <property type="match status" value="1"/>
</dbReference>
<accession>A0A3M5RCC6</accession>
<comment type="function">
    <text evidence="4">A flexible structure which links the flagellar filament to the drive apparatus in the basal body.</text>
</comment>
<keyword evidence="6" id="KW-0282">Flagellum</keyword>
<gene>
    <name evidence="6" type="ORF">ALP36_01419</name>
</gene>
<feature type="domain" description="Flagellar basal-body/hook protein C-terminal" evidence="5">
    <location>
        <begin position="65"/>
        <end position="108"/>
    </location>
</feature>
<keyword evidence="6" id="KW-0969">Cilium</keyword>
<evidence type="ECO:0000313" key="6">
    <source>
        <dbReference type="EMBL" id="RMU06084.1"/>
    </source>
</evidence>
<evidence type="ECO:0000313" key="7">
    <source>
        <dbReference type="Proteomes" id="UP000274212"/>
    </source>
</evidence>
<dbReference type="PANTHER" id="PTHR30435:SF1">
    <property type="entry name" value="FLAGELLAR HOOK PROTEIN FLGE"/>
    <property type="match status" value="1"/>
</dbReference>
<dbReference type="AlphaFoldDB" id="A0A3M5RCC6"/>
<evidence type="ECO:0000259" key="5">
    <source>
        <dbReference type="Pfam" id="PF06429"/>
    </source>
</evidence>
<organism evidence="6 7">
    <name type="scientific">Pseudomonas syringae pv. coriandricola</name>
    <dbReference type="NCBI Taxonomy" id="264453"/>
    <lineage>
        <taxon>Bacteria</taxon>
        <taxon>Pseudomonadati</taxon>
        <taxon>Pseudomonadota</taxon>
        <taxon>Gammaproteobacteria</taxon>
        <taxon>Pseudomonadales</taxon>
        <taxon>Pseudomonadaceae</taxon>
        <taxon>Pseudomonas</taxon>
    </lineage>
</organism>
<evidence type="ECO:0000256" key="4">
    <source>
        <dbReference type="RuleBase" id="RU362116"/>
    </source>
</evidence>
<dbReference type="InterPro" id="IPR020013">
    <property type="entry name" value="Flagellar_FlgE/F/G"/>
</dbReference>
<protein>
    <recommendedName>
        <fullName evidence="4">Flagellar hook protein FlgE</fullName>
    </recommendedName>
</protein>
<evidence type="ECO:0000256" key="2">
    <source>
        <dbReference type="ARBA" id="ARBA00009677"/>
    </source>
</evidence>
<comment type="subcellular location">
    <subcellularLocation>
        <location evidence="1 4">Bacterial flagellum basal body</location>
    </subcellularLocation>
</comment>